<dbReference type="InterPro" id="IPR050624">
    <property type="entry name" value="HTH-type_Tx_Regulator"/>
</dbReference>
<evidence type="ECO:0000256" key="2">
    <source>
        <dbReference type="ARBA" id="ARBA00023125"/>
    </source>
</evidence>
<dbReference type="PANTHER" id="PTHR43479:SF11">
    <property type="entry name" value="ACREF_ENVCD OPERON REPRESSOR-RELATED"/>
    <property type="match status" value="1"/>
</dbReference>
<dbReference type="SUPFAM" id="SSF46689">
    <property type="entry name" value="Homeodomain-like"/>
    <property type="match status" value="1"/>
</dbReference>
<dbReference type="InterPro" id="IPR009057">
    <property type="entry name" value="Homeodomain-like_sf"/>
</dbReference>
<evidence type="ECO:0000259" key="4">
    <source>
        <dbReference type="PROSITE" id="PS50977"/>
    </source>
</evidence>
<keyword evidence="2 3" id="KW-0238">DNA-binding</keyword>
<dbReference type="GO" id="GO:0003677">
    <property type="term" value="F:DNA binding"/>
    <property type="evidence" value="ECO:0007669"/>
    <property type="project" value="UniProtKB-UniRule"/>
</dbReference>
<dbReference type="Pfam" id="PF00440">
    <property type="entry name" value="TetR_N"/>
    <property type="match status" value="1"/>
</dbReference>
<keyword evidence="1" id="KW-0678">Repressor</keyword>
<dbReference type="PANTHER" id="PTHR43479">
    <property type="entry name" value="ACREF/ENVCD OPERON REPRESSOR-RELATED"/>
    <property type="match status" value="1"/>
</dbReference>
<dbReference type="EMBL" id="VTEZ01000010">
    <property type="protein sequence ID" value="TYS79580.1"/>
    <property type="molecule type" value="Genomic_DNA"/>
</dbReference>
<proteinExistence type="predicted"/>
<dbReference type="PRINTS" id="PR00455">
    <property type="entry name" value="HTHTETR"/>
</dbReference>
<evidence type="ECO:0000313" key="5">
    <source>
        <dbReference type="EMBL" id="TYS79580.1"/>
    </source>
</evidence>
<protein>
    <submittedName>
        <fullName evidence="5">TetR/AcrR family transcriptional regulator</fullName>
    </submittedName>
</protein>
<name>A0A5D4THA8_9BACI</name>
<sequence>MNMKNDNKQLIKDVALDLFGQKGYEDTSLTEIANAVGIKKPSIYNHFRSKEDIFMEVIEDLSVSEVNAYKNASKKMNINEPLKNVRILFDLFCHRLVTTKEALLWKRVTFFPPEVFKDLIQKQFIHFEQVTTAILVSIYQEGQKQKLFSDIEEDEFIASFLCLVDGVFLEHHYYTEEIFRQRIESAWKVYELGISSRKGE</sequence>
<accession>A0A5D4THA8</accession>
<dbReference type="OrthoDB" id="509229at2"/>
<feature type="DNA-binding region" description="H-T-H motif" evidence="3">
    <location>
        <begin position="28"/>
        <end position="47"/>
    </location>
</feature>
<dbReference type="SUPFAM" id="SSF48498">
    <property type="entry name" value="Tetracyclin repressor-like, C-terminal domain"/>
    <property type="match status" value="1"/>
</dbReference>
<evidence type="ECO:0000256" key="3">
    <source>
        <dbReference type="PROSITE-ProRule" id="PRU00335"/>
    </source>
</evidence>
<feature type="domain" description="HTH tetR-type" evidence="4">
    <location>
        <begin position="5"/>
        <end position="65"/>
    </location>
</feature>
<organism evidence="5 6">
    <name type="scientific">Rossellomorea aquimaris</name>
    <dbReference type="NCBI Taxonomy" id="189382"/>
    <lineage>
        <taxon>Bacteria</taxon>
        <taxon>Bacillati</taxon>
        <taxon>Bacillota</taxon>
        <taxon>Bacilli</taxon>
        <taxon>Bacillales</taxon>
        <taxon>Bacillaceae</taxon>
        <taxon>Rossellomorea</taxon>
    </lineage>
</organism>
<dbReference type="PROSITE" id="PS50977">
    <property type="entry name" value="HTH_TETR_2"/>
    <property type="match status" value="1"/>
</dbReference>
<evidence type="ECO:0000256" key="1">
    <source>
        <dbReference type="ARBA" id="ARBA00022491"/>
    </source>
</evidence>
<dbReference type="Gene3D" id="1.10.10.60">
    <property type="entry name" value="Homeodomain-like"/>
    <property type="match status" value="1"/>
</dbReference>
<dbReference type="InterPro" id="IPR036271">
    <property type="entry name" value="Tet_transcr_reg_TetR-rel_C_sf"/>
</dbReference>
<dbReference type="AlphaFoldDB" id="A0A5D4THA8"/>
<dbReference type="InterPro" id="IPR001647">
    <property type="entry name" value="HTH_TetR"/>
</dbReference>
<gene>
    <name evidence="5" type="ORF">FZC85_21235</name>
</gene>
<evidence type="ECO:0000313" key="6">
    <source>
        <dbReference type="Proteomes" id="UP000324269"/>
    </source>
</evidence>
<dbReference type="Gene3D" id="1.10.357.10">
    <property type="entry name" value="Tetracycline Repressor, domain 2"/>
    <property type="match status" value="1"/>
</dbReference>
<comment type="caution">
    <text evidence="5">The sequence shown here is derived from an EMBL/GenBank/DDBJ whole genome shotgun (WGS) entry which is preliminary data.</text>
</comment>
<reference evidence="5 6" key="1">
    <citation type="submission" date="2019-08" db="EMBL/GenBank/DDBJ databases">
        <title>Bacillus genomes from the desert of Cuatro Cienegas, Coahuila.</title>
        <authorList>
            <person name="Olmedo-Alvarez G."/>
        </authorList>
    </citation>
    <scope>NUCLEOTIDE SEQUENCE [LARGE SCALE GENOMIC DNA]</scope>
    <source>
        <strain evidence="5 6">CH87b_3T</strain>
    </source>
</reference>
<dbReference type="Proteomes" id="UP000324269">
    <property type="component" value="Unassembled WGS sequence"/>
</dbReference>